<keyword evidence="2" id="KW-1185">Reference proteome</keyword>
<evidence type="ECO:0000313" key="1">
    <source>
        <dbReference type="EMBL" id="BBF87312.1"/>
    </source>
</evidence>
<dbReference type="KEGG" id="amah:DLM_3728"/>
<sequence length="44" mass="4778">MMWVPCMNEAGAMITRAEQEGKAESARQRDNADLLGRLSAALAL</sequence>
<organism evidence="1 2">
    <name type="scientific">Aquitalea magnusonii</name>
    <dbReference type="NCBI Taxonomy" id="332411"/>
    <lineage>
        <taxon>Bacteria</taxon>
        <taxon>Pseudomonadati</taxon>
        <taxon>Pseudomonadota</taxon>
        <taxon>Betaproteobacteria</taxon>
        <taxon>Neisseriales</taxon>
        <taxon>Chromobacteriaceae</taxon>
        <taxon>Aquitalea</taxon>
    </lineage>
</organism>
<dbReference type="EMBL" id="AP018823">
    <property type="protein sequence ID" value="BBF87312.1"/>
    <property type="molecule type" value="Genomic_DNA"/>
</dbReference>
<reference evidence="1 2" key="2">
    <citation type="journal article" date="2017" name="Genome Announc.">
        <title>Draft genome sequence of Aquitalea magnusonii strain H3, a plant growth-promoting bacterium of duckweed Lemna minor.</title>
        <authorList>
            <person name="Ishizawa H."/>
            <person name="Kuroda M."/>
            <person name="Ike M."/>
        </authorList>
    </citation>
    <scope>NUCLEOTIDE SEQUENCE [LARGE SCALE GENOMIC DNA]</scope>
    <source>
        <strain evidence="1 2">H3</strain>
    </source>
</reference>
<gene>
    <name evidence="1" type="ORF">DLM_3728</name>
</gene>
<protein>
    <submittedName>
        <fullName evidence="1">Uncharacterized protein</fullName>
    </submittedName>
</protein>
<dbReference type="Proteomes" id="UP000198290">
    <property type="component" value="Chromosome"/>
</dbReference>
<accession>A0A3G9GNL4</accession>
<dbReference type="AlphaFoldDB" id="A0A3G9GNL4"/>
<evidence type="ECO:0000313" key="2">
    <source>
        <dbReference type="Proteomes" id="UP000198290"/>
    </source>
</evidence>
<reference evidence="2" key="1">
    <citation type="journal article" date="2017" name="Biotechnol. Biofuels">
        <title>Evaluation of environmental bacterial communities as a factor affecting the growth of duckweed Lemna minor.</title>
        <authorList>
            <person name="Ishizawa H."/>
            <person name="Kuroda M."/>
            <person name="Morikawa M."/>
            <person name="Ike M."/>
        </authorList>
    </citation>
    <scope>NUCLEOTIDE SEQUENCE [LARGE SCALE GENOMIC DNA]</scope>
    <source>
        <strain evidence="2">H3</strain>
    </source>
</reference>
<reference evidence="2" key="3">
    <citation type="journal article" date="2017" name="Plant Physiol. Biochem.">
        <title>Differential oxidative and antioxidative response of duckweed Lemna minor toward plant growth promoting/inhibiting bacteria.</title>
        <authorList>
            <person name="Ishizawa H."/>
            <person name="Kuroda M."/>
            <person name="Morikawa M."/>
            <person name="Ike M."/>
        </authorList>
    </citation>
    <scope>NUCLEOTIDE SEQUENCE [LARGE SCALE GENOMIC DNA]</scope>
    <source>
        <strain evidence="2">H3</strain>
    </source>
</reference>
<proteinExistence type="predicted"/>
<name>A0A3G9GNL4_9NEIS</name>